<comment type="caution">
    <text evidence="2">The sequence shown here is derived from an EMBL/GenBank/DDBJ whole genome shotgun (WGS) entry which is preliminary data.</text>
</comment>
<accession>A0ABN3QJ34</accession>
<sequence length="121" mass="13080">MDVSPNGIAEGKVYGYTPRAWPNARLTVRVLNFHPDHEGNEFGIAEVVCLTTAPGIGMQPGKTYNVGAVGCLYPLERAGTETSNASESQTRKPKKRSARPKRTNPKRTTASTPGSESMTLF</sequence>
<feature type="compositionally biased region" description="Polar residues" evidence="1">
    <location>
        <begin position="106"/>
        <end position="121"/>
    </location>
</feature>
<evidence type="ECO:0000313" key="3">
    <source>
        <dbReference type="Proteomes" id="UP001501509"/>
    </source>
</evidence>
<protein>
    <submittedName>
        <fullName evidence="2">Uncharacterized protein</fullName>
    </submittedName>
</protein>
<proteinExistence type="predicted"/>
<dbReference type="EMBL" id="BAAATD010000013">
    <property type="protein sequence ID" value="GAA2627842.1"/>
    <property type="molecule type" value="Genomic_DNA"/>
</dbReference>
<dbReference type="RefSeq" id="WP_344547365.1">
    <property type="nucleotide sequence ID" value="NZ_BAAATD010000013.1"/>
</dbReference>
<reference evidence="2 3" key="1">
    <citation type="journal article" date="2019" name="Int. J. Syst. Evol. Microbiol.">
        <title>The Global Catalogue of Microorganisms (GCM) 10K type strain sequencing project: providing services to taxonomists for standard genome sequencing and annotation.</title>
        <authorList>
            <consortium name="The Broad Institute Genomics Platform"/>
            <consortium name="The Broad Institute Genome Sequencing Center for Infectious Disease"/>
            <person name="Wu L."/>
            <person name="Ma J."/>
        </authorList>
    </citation>
    <scope>NUCLEOTIDE SEQUENCE [LARGE SCALE GENOMIC DNA]</scope>
    <source>
        <strain evidence="2 3">JCM 6833</strain>
    </source>
</reference>
<dbReference type="Proteomes" id="UP001501509">
    <property type="component" value="Unassembled WGS sequence"/>
</dbReference>
<feature type="compositionally biased region" description="Basic residues" evidence="1">
    <location>
        <begin position="91"/>
        <end position="105"/>
    </location>
</feature>
<name>A0ABN3QJ34_9ACTN</name>
<organism evidence="2 3">
    <name type="scientific">Actinomadura fulvescens</name>
    <dbReference type="NCBI Taxonomy" id="46160"/>
    <lineage>
        <taxon>Bacteria</taxon>
        <taxon>Bacillati</taxon>
        <taxon>Actinomycetota</taxon>
        <taxon>Actinomycetes</taxon>
        <taxon>Streptosporangiales</taxon>
        <taxon>Thermomonosporaceae</taxon>
        <taxon>Actinomadura</taxon>
    </lineage>
</organism>
<keyword evidence="3" id="KW-1185">Reference proteome</keyword>
<gene>
    <name evidence="2" type="ORF">GCM10010411_76320</name>
</gene>
<evidence type="ECO:0000256" key="1">
    <source>
        <dbReference type="SAM" id="MobiDB-lite"/>
    </source>
</evidence>
<feature type="region of interest" description="Disordered" evidence="1">
    <location>
        <begin position="77"/>
        <end position="121"/>
    </location>
</feature>
<evidence type="ECO:0000313" key="2">
    <source>
        <dbReference type="EMBL" id="GAA2627842.1"/>
    </source>
</evidence>